<dbReference type="PANTHER" id="PTHR44520">
    <property type="entry name" value="RESPONSE REGULATOR RCP1-RELATED"/>
    <property type="match status" value="1"/>
</dbReference>
<dbReference type="PROSITE" id="PS50110">
    <property type="entry name" value="RESPONSE_REGULATORY"/>
    <property type="match status" value="1"/>
</dbReference>
<reference evidence="3 4" key="1">
    <citation type="submission" date="2016-11" db="EMBL/GenBank/DDBJ databases">
        <title>Draft Genome Sequences of Nine Cyanobacterial Strains from Diverse Habitats.</title>
        <authorList>
            <person name="Zhu T."/>
            <person name="Hou S."/>
            <person name="Lu X."/>
            <person name="Hess W.R."/>
        </authorList>
    </citation>
    <scope>NUCLEOTIDE SEQUENCE [LARGE SCALE GENOMIC DNA]</scope>
    <source>
        <strain evidence="3 4">IAM M-71</strain>
    </source>
</reference>
<proteinExistence type="predicted"/>
<dbReference type="EMBL" id="MRCE01000055">
    <property type="protein sequence ID" value="OKH31051.1"/>
    <property type="molecule type" value="Genomic_DNA"/>
</dbReference>
<protein>
    <submittedName>
        <fullName evidence="3">Response regulator</fullName>
    </submittedName>
</protein>
<sequence>MEKPPIERLIMIVEDNPDHADSIANVLKESSTNYQIVTIADGTQAIDYLYHRGEYADALRPDLILLDLNLPGKNGKEILAEIKADRQLHRIPIVVLTFSQSDEDIFGIYALQGNCYVMKSNDLHHLTQIVKRIEEFWLRIVTLPLE</sequence>
<dbReference type="SMART" id="SM00448">
    <property type="entry name" value="REC"/>
    <property type="match status" value="1"/>
</dbReference>
<accession>A0A1U7I4D8</accession>
<dbReference type="GO" id="GO:0000160">
    <property type="term" value="P:phosphorelay signal transduction system"/>
    <property type="evidence" value="ECO:0007669"/>
    <property type="project" value="InterPro"/>
</dbReference>
<dbReference type="Proteomes" id="UP000185860">
    <property type="component" value="Unassembled WGS sequence"/>
</dbReference>
<evidence type="ECO:0000313" key="4">
    <source>
        <dbReference type="Proteomes" id="UP000185860"/>
    </source>
</evidence>
<dbReference type="STRING" id="454136.NIES2119_29640"/>
<dbReference type="SUPFAM" id="SSF52172">
    <property type="entry name" value="CheY-like"/>
    <property type="match status" value="1"/>
</dbReference>
<dbReference type="AlphaFoldDB" id="A0A1U7I4D8"/>
<evidence type="ECO:0000313" key="3">
    <source>
        <dbReference type="EMBL" id="OKH31051.1"/>
    </source>
</evidence>
<dbReference type="PANTHER" id="PTHR44520:SF2">
    <property type="entry name" value="RESPONSE REGULATOR RCP1"/>
    <property type="match status" value="1"/>
</dbReference>
<comment type="caution">
    <text evidence="3">The sequence shown here is derived from an EMBL/GenBank/DDBJ whole genome shotgun (WGS) entry which is preliminary data.</text>
</comment>
<dbReference type="OrthoDB" id="5510574at2"/>
<dbReference type="Pfam" id="PF00072">
    <property type="entry name" value="Response_reg"/>
    <property type="match status" value="1"/>
</dbReference>
<gene>
    <name evidence="3" type="ORF">NIES2119_29640</name>
</gene>
<dbReference type="Gene3D" id="3.40.50.2300">
    <property type="match status" value="1"/>
</dbReference>
<dbReference type="InterPro" id="IPR052893">
    <property type="entry name" value="TCS_response_regulator"/>
</dbReference>
<organism evidence="3 4">
    <name type="scientific">[Phormidium ambiguum] IAM M-71</name>
    <dbReference type="NCBI Taxonomy" id="454136"/>
    <lineage>
        <taxon>Bacteria</taxon>
        <taxon>Bacillati</taxon>
        <taxon>Cyanobacteriota</taxon>
        <taxon>Cyanophyceae</taxon>
        <taxon>Oscillatoriophycideae</taxon>
        <taxon>Aerosakkonematales</taxon>
        <taxon>Aerosakkonemataceae</taxon>
        <taxon>Floridanema</taxon>
    </lineage>
</organism>
<evidence type="ECO:0000256" key="1">
    <source>
        <dbReference type="PROSITE-ProRule" id="PRU00169"/>
    </source>
</evidence>
<feature type="modified residue" description="4-aspartylphosphate" evidence="1">
    <location>
        <position position="67"/>
    </location>
</feature>
<name>A0A1U7I4D8_9CYAN</name>
<evidence type="ECO:0000259" key="2">
    <source>
        <dbReference type="PROSITE" id="PS50110"/>
    </source>
</evidence>
<keyword evidence="1" id="KW-0597">Phosphoprotein</keyword>
<dbReference type="CDD" id="cd17557">
    <property type="entry name" value="REC_Rcp-like"/>
    <property type="match status" value="1"/>
</dbReference>
<feature type="domain" description="Response regulatory" evidence="2">
    <location>
        <begin position="9"/>
        <end position="134"/>
    </location>
</feature>
<dbReference type="InterPro" id="IPR011006">
    <property type="entry name" value="CheY-like_superfamily"/>
</dbReference>
<dbReference type="InterPro" id="IPR001789">
    <property type="entry name" value="Sig_transdc_resp-reg_receiver"/>
</dbReference>
<dbReference type="RefSeq" id="WP_073597083.1">
    <property type="nucleotide sequence ID" value="NZ_MRCE01000055.1"/>
</dbReference>